<keyword evidence="1" id="KW-0812">Transmembrane</keyword>
<name>A0A934VET3_9BACT</name>
<keyword evidence="1" id="KW-0472">Membrane</keyword>
<dbReference type="InterPro" id="IPR012902">
    <property type="entry name" value="N_methyl_site"/>
</dbReference>
<keyword evidence="3" id="KW-1185">Reference proteome</keyword>
<keyword evidence="1" id="KW-1133">Transmembrane helix</keyword>
<feature type="transmembrane region" description="Helical" evidence="1">
    <location>
        <begin position="12"/>
        <end position="35"/>
    </location>
</feature>
<gene>
    <name evidence="2" type="ORF">JIN81_11565</name>
</gene>
<evidence type="ECO:0000313" key="3">
    <source>
        <dbReference type="Proteomes" id="UP000658278"/>
    </source>
</evidence>
<dbReference type="RefSeq" id="WP_200279438.1">
    <property type="nucleotide sequence ID" value="NZ_JAENII010000008.1"/>
</dbReference>
<protein>
    <recommendedName>
        <fullName evidence="4">Prepilin-type N-terminal cleavage/methylation domain-containing protein</fullName>
    </recommendedName>
</protein>
<organism evidence="2 3">
    <name type="scientific">Haloferula rosea</name>
    <dbReference type="NCBI Taxonomy" id="490093"/>
    <lineage>
        <taxon>Bacteria</taxon>
        <taxon>Pseudomonadati</taxon>
        <taxon>Verrucomicrobiota</taxon>
        <taxon>Verrucomicrobiia</taxon>
        <taxon>Verrucomicrobiales</taxon>
        <taxon>Verrucomicrobiaceae</taxon>
        <taxon>Haloferula</taxon>
    </lineage>
</organism>
<sequence>MKTARTAIRRGYTLVELTLAMSVGMMVAAMSLMLFNQQMSFLRIFRAQDFLVREAPLISNYVVRVISSAEGYQLFADMNALRSGQGAVLEDAKVLVLRFMESDGTEKAAILSFEDPGTGTGLYYRLIPSTGVVGPADWAISKEPTDVTFSVEQGILRMTLTGPNGEELVYSGTQQL</sequence>
<dbReference type="PROSITE" id="PS00409">
    <property type="entry name" value="PROKAR_NTER_METHYL"/>
    <property type="match status" value="1"/>
</dbReference>
<comment type="caution">
    <text evidence="2">The sequence shown here is derived from an EMBL/GenBank/DDBJ whole genome shotgun (WGS) entry which is preliminary data.</text>
</comment>
<evidence type="ECO:0000256" key="1">
    <source>
        <dbReference type="SAM" id="Phobius"/>
    </source>
</evidence>
<dbReference type="EMBL" id="JAENII010000008">
    <property type="protein sequence ID" value="MBK1827659.1"/>
    <property type="molecule type" value="Genomic_DNA"/>
</dbReference>
<evidence type="ECO:0008006" key="4">
    <source>
        <dbReference type="Google" id="ProtNLM"/>
    </source>
</evidence>
<reference evidence="2" key="1">
    <citation type="submission" date="2021-01" db="EMBL/GenBank/DDBJ databases">
        <title>Modified the classification status of verrucomicrobia.</title>
        <authorList>
            <person name="Feng X."/>
        </authorList>
    </citation>
    <scope>NUCLEOTIDE SEQUENCE</scope>
    <source>
        <strain evidence="2">KCTC 22201</strain>
    </source>
</reference>
<proteinExistence type="predicted"/>
<dbReference type="AlphaFoldDB" id="A0A934VET3"/>
<evidence type="ECO:0000313" key="2">
    <source>
        <dbReference type="EMBL" id="MBK1827659.1"/>
    </source>
</evidence>
<accession>A0A934VET3</accession>
<dbReference type="Proteomes" id="UP000658278">
    <property type="component" value="Unassembled WGS sequence"/>
</dbReference>